<evidence type="ECO:0000259" key="1">
    <source>
        <dbReference type="Pfam" id="PF10551"/>
    </source>
</evidence>
<reference evidence="3" key="1">
    <citation type="submission" date="2010-06" db="EMBL/GenBank/DDBJ databases">
        <authorList>
            <person name="Jiang H."/>
            <person name="Abraham K."/>
            <person name="Ali S."/>
            <person name="Alsbrooks S.L."/>
            <person name="Anim B.N."/>
            <person name="Anosike U.S."/>
            <person name="Attaway T."/>
            <person name="Bandaranaike D.P."/>
            <person name="Battles P.K."/>
            <person name="Bell S.N."/>
            <person name="Bell A.V."/>
            <person name="Beltran B."/>
            <person name="Bickham C."/>
            <person name="Bustamante Y."/>
            <person name="Caleb T."/>
            <person name="Canada A."/>
            <person name="Cardenas V."/>
            <person name="Carter K."/>
            <person name="Chacko J."/>
            <person name="Chandrabose M.N."/>
            <person name="Chavez D."/>
            <person name="Chavez A."/>
            <person name="Chen L."/>
            <person name="Chu H.-S."/>
            <person name="Claassen K.J."/>
            <person name="Cockrell R."/>
            <person name="Collins M."/>
            <person name="Cooper J.A."/>
            <person name="Cree A."/>
            <person name="Curry S.M."/>
            <person name="Da Y."/>
            <person name="Dao M.D."/>
            <person name="Das B."/>
            <person name="Davila M.-L."/>
            <person name="Davy-Carroll L."/>
            <person name="Denson S."/>
            <person name="Dinh H."/>
            <person name="Ebong V.E."/>
            <person name="Edwards J.R."/>
            <person name="Egan A."/>
            <person name="El-Daye J."/>
            <person name="Escobedo L."/>
            <person name="Fernandez S."/>
            <person name="Fernando P.R."/>
            <person name="Flagg N."/>
            <person name="Forbes L.D."/>
            <person name="Fowler R.G."/>
            <person name="Fu Q."/>
            <person name="Gabisi R.A."/>
            <person name="Ganer J."/>
            <person name="Garbino Pronczuk A."/>
            <person name="Garcia R.M."/>
            <person name="Garner T."/>
            <person name="Garrett T.E."/>
            <person name="Gonzalez D.A."/>
            <person name="Hamid H."/>
            <person name="Hawkins E.S."/>
            <person name="Hirani K."/>
            <person name="Hogues M.E."/>
            <person name="Hollins B."/>
            <person name="Hsiao C.-H."/>
            <person name="Jabil R."/>
            <person name="James M.L."/>
            <person name="Jhangiani S.N."/>
            <person name="Johnson B."/>
            <person name="Johnson Q."/>
            <person name="Joshi V."/>
            <person name="Kalu J.B."/>
            <person name="Kam C."/>
            <person name="Kashfia A."/>
            <person name="Keebler J."/>
            <person name="Kisamo H."/>
            <person name="Kovar C.L."/>
            <person name="Lago L.A."/>
            <person name="Lai C.-Y."/>
            <person name="Laidlaw J."/>
            <person name="Lara F."/>
            <person name="Le T.-K."/>
            <person name="Lee S.L."/>
            <person name="Legall F.H."/>
            <person name="Lemon S.J."/>
            <person name="Lewis L.R."/>
            <person name="Li B."/>
            <person name="Liu Y."/>
            <person name="Liu Y.-S."/>
            <person name="Lopez J."/>
            <person name="Lozado R.J."/>
            <person name="Lu J."/>
            <person name="Madu R.C."/>
            <person name="Maheshwari M."/>
            <person name="Maheshwari R."/>
            <person name="Malloy K."/>
            <person name="Martinez E."/>
            <person name="Mathew T."/>
            <person name="Mercado I.C."/>
            <person name="Mercado C."/>
            <person name="Meyer B."/>
            <person name="Montgomery K."/>
            <person name="Morgan M.B."/>
            <person name="Munidasa M."/>
            <person name="Nazareth L.V."/>
            <person name="Nelson J."/>
            <person name="Ng B.M."/>
            <person name="Nguyen N.B."/>
            <person name="Nguyen P.Q."/>
            <person name="Nguyen T."/>
            <person name="Obregon M."/>
            <person name="Okwuonu G.O."/>
            <person name="Onwere C.G."/>
            <person name="Orozco G."/>
            <person name="Parra A."/>
            <person name="Patel S."/>
            <person name="Patil S."/>
            <person name="Perez A."/>
            <person name="Perez Y."/>
            <person name="Pham C."/>
            <person name="Primus E.L."/>
            <person name="Pu L.-L."/>
            <person name="Puazo M."/>
            <person name="Qin X."/>
            <person name="Quiroz J.B."/>
            <person name="Reese J."/>
            <person name="Richards S."/>
            <person name="Rives C.M."/>
            <person name="Robberts R."/>
            <person name="Ruiz S.J."/>
            <person name="Ruiz M.J."/>
            <person name="Santibanez J."/>
            <person name="Schneider B.W."/>
            <person name="Sisson I."/>
            <person name="Smith M."/>
            <person name="Sodergren E."/>
            <person name="Song X.-Z."/>
            <person name="Song B.B."/>
            <person name="Summersgill H."/>
            <person name="Thelus R."/>
            <person name="Thornton R.D."/>
            <person name="Trejos Z.Y."/>
            <person name="Usmani K."/>
            <person name="Vattathil S."/>
            <person name="Villasana D."/>
            <person name="Walker D.L."/>
            <person name="Wang S."/>
            <person name="Wang K."/>
            <person name="White C.S."/>
            <person name="Williams A.C."/>
            <person name="Williamson J."/>
            <person name="Wilson K."/>
            <person name="Woghiren I.O."/>
            <person name="Woodworth J.R."/>
            <person name="Worley K.C."/>
            <person name="Wright R.A."/>
            <person name="Wu W."/>
            <person name="Young L."/>
            <person name="Zhang L."/>
            <person name="Zhang J."/>
            <person name="Zhu Y."/>
            <person name="Muzny D.M."/>
            <person name="Weinstock G."/>
            <person name="Gibbs R.A."/>
        </authorList>
    </citation>
    <scope>NUCLEOTIDE SEQUENCE [LARGE SCALE GENOMIC DNA]</scope>
    <source>
        <strain evidence="3">LSR1</strain>
    </source>
</reference>
<dbReference type="EnsemblMetazoa" id="XM_016804124.2">
    <property type="protein sequence ID" value="XP_016659613.2"/>
    <property type="gene ID" value="LOC107883655"/>
</dbReference>
<dbReference type="RefSeq" id="XP_016659613.2">
    <property type="nucleotide sequence ID" value="XM_016804124.2"/>
</dbReference>
<dbReference type="OrthoDB" id="6619650at2759"/>
<name>A0A8R2D4T1_ACYPI</name>
<accession>A0A8R2D4T1</accession>
<keyword evidence="3" id="KW-1185">Reference proteome</keyword>
<organism evidence="2 3">
    <name type="scientific">Acyrthosiphon pisum</name>
    <name type="common">Pea aphid</name>
    <dbReference type="NCBI Taxonomy" id="7029"/>
    <lineage>
        <taxon>Eukaryota</taxon>
        <taxon>Metazoa</taxon>
        <taxon>Ecdysozoa</taxon>
        <taxon>Arthropoda</taxon>
        <taxon>Hexapoda</taxon>
        <taxon>Insecta</taxon>
        <taxon>Pterygota</taxon>
        <taxon>Neoptera</taxon>
        <taxon>Paraneoptera</taxon>
        <taxon>Hemiptera</taxon>
        <taxon>Sternorrhyncha</taxon>
        <taxon>Aphidomorpha</taxon>
        <taxon>Aphidoidea</taxon>
        <taxon>Aphididae</taxon>
        <taxon>Macrosiphini</taxon>
        <taxon>Acyrthosiphon</taxon>
    </lineage>
</organism>
<dbReference type="KEGG" id="api:107883655"/>
<feature type="domain" description="MULE transposase" evidence="1">
    <location>
        <begin position="193"/>
        <end position="285"/>
    </location>
</feature>
<dbReference type="AlphaFoldDB" id="A0A8R2D4T1"/>
<protein>
    <recommendedName>
        <fullName evidence="1">MULE transposase domain-containing protein</fullName>
    </recommendedName>
</protein>
<dbReference type="PANTHER" id="PTHR47160">
    <property type="entry name" value="PUTATIVE-RELATED"/>
    <property type="match status" value="1"/>
</dbReference>
<dbReference type="GeneID" id="107883655"/>
<evidence type="ECO:0000313" key="3">
    <source>
        <dbReference type="Proteomes" id="UP000007819"/>
    </source>
</evidence>
<sequence>MEKVIREIGGSRGIGLKFKDDDGYTYWKNRQCRMHFTVRCASWRAGCRAKGRIFNNDITKVILITSHETHPINQLALNNFKNICRQRAQAEQIPLRVIYNETCALAEFVNVHVGGFVSHRRTMRRHRRQTQPVSPRSMAEFHSQLTGDYTHLTKINDSTLYSGLIGNTPQEGVILLFILPEVINILRTGSTFLFDGTFSSEPSFGNECKQLYVIMGISFNTGFPIGFALMSRKTESAYSALFNQILTLVPEWQPQTIIMDFERAAISSIRSIFPNAEVRGCWFHSSQAVWRKVENIGKLFNLLYLSDKYSSISVLRIQIMLYTSYNYGNGIIMLF</sequence>
<dbReference type="InterPro" id="IPR018289">
    <property type="entry name" value="MULE_transposase_dom"/>
</dbReference>
<dbReference type="Proteomes" id="UP000007819">
    <property type="component" value="Unassembled WGS sequence"/>
</dbReference>
<evidence type="ECO:0000313" key="2">
    <source>
        <dbReference type="EnsemblMetazoa" id="XP_016659613.2"/>
    </source>
</evidence>
<dbReference type="PANTHER" id="PTHR47160:SF10">
    <property type="entry name" value="MULE TRANSPOSASE DOMAIN-CONTAINING PROTEIN"/>
    <property type="match status" value="1"/>
</dbReference>
<proteinExistence type="predicted"/>
<reference evidence="2" key="2">
    <citation type="submission" date="2022-06" db="UniProtKB">
        <authorList>
            <consortium name="EnsemblMetazoa"/>
        </authorList>
    </citation>
    <scope>IDENTIFICATION</scope>
</reference>
<dbReference type="Pfam" id="PF10551">
    <property type="entry name" value="MULE"/>
    <property type="match status" value="1"/>
</dbReference>